<gene>
    <name evidence="1" type="ORF">TM448A03230_0011</name>
</gene>
<sequence>MKREKMTPKELVKELKKGATIILEDEETRLNRIGAEIMGWKRYGRGWSPATDLNHTAMVIEELKVKRSLWLSLRQISCKEAPWEAWFTFGGMAGGYRRTLVKPKADTIGKAIMLAAEKVWKVEKGE</sequence>
<reference evidence="1" key="1">
    <citation type="submission" date="2020-03" db="EMBL/GenBank/DDBJ databases">
        <title>The deep terrestrial virosphere.</title>
        <authorList>
            <person name="Holmfeldt K."/>
            <person name="Nilsson E."/>
            <person name="Simone D."/>
            <person name="Lopez-Fernandez M."/>
            <person name="Wu X."/>
            <person name="de Brujin I."/>
            <person name="Lundin D."/>
            <person name="Andersson A."/>
            <person name="Bertilsson S."/>
            <person name="Dopson M."/>
        </authorList>
    </citation>
    <scope>NUCLEOTIDE SEQUENCE</scope>
    <source>
        <strain evidence="1">TM448A03230</strain>
    </source>
</reference>
<organism evidence="1">
    <name type="scientific">viral metagenome</name>
    <dbReference type="NCBI Taxonomy" id="1070528"/>
    <lineage>
        <taxon>unclassified sequences</taxon>
        <taxon>metagenomes</taxon>
        <taxon>organismal metagenomes</taxon>
    </lineage>
</organism>
<accession>A0A6H2A040</accession>
<evidence type="ECO:0008006" key="2">
    <source>
        <dbReference type="Google" id="ProtNLM"/>
    </source>
</evidence>
<protein>
    <recommendedName>
        <fullName evidence="2">Phage ABA sandwich domain-containing protein</fullName>
    </recommendedName>
</protein>
<name>A0A6H2A040_9ZZZZ</name>
<dbReference type="EMBL" id="MT144393">
    <property type="protein sequence ID" value="QJA53099.1"/>
    <property type="molecule type" value="Genomic_DNA"/>
</dbReference>
<proteinExistence type="predicted"/>
<dbReference type="AlphaFoldDB" id="A0A6H2A040"/>
<evidence type="ECO:0000313" key="1">
    <source>
        <dbReference type="EMBL" id="QJA53099.1"/>
    </source>
</evidence>